<protein>
    <recommendedName>
        <fullName evidence="4">CUB domain-containing protein</fullName>
    </recommendedName>
</protein>
<dbReference type="InterPro" id="IPR000859">
    <property type="entry name" value="CUB_dom"/>
</dbReference>
<feature type="region of interest" description="Disordered" evidence="3">
    <location>
        <begin position="122"/>
        <end position="146"/>
    </location>
</feature>
<organism evidence="5 6">
    <name type="scientific">Phyllotreta striolata</name>
    <name type="common">Striped flea beetle</name>
    <name type="synonym">Crioceris striolata</name>
    <dbReference type="NCBI Taxonomy" id="444603"/>
    <lineage>
        <taxon>Eukaryota</taxon>
        <taxon>Metazoa</taxon>
        <taxon>Ecdysozoa</taxon>
        <taxon>Arthropoda</taxon>
        <taxon>Hexapoda</taxon>
        <taxon>Insecta</taxon>
        <taxon>Pterygota</taxon>
        <taxon>Neoptera</taxon>
        <taxon>Endopterygota</taxon>
        <taxon>Coleoptera</taxon>
        <taxon>Polyphaga</taxon>
        <taxon>Cucujiformia</taxon>
        <taxon>Chrysomeloidea</taxon>
        <taxon>Chrysomelidae</taxon>
        <taxon>Galerucinae</taxon>
        <taxon>Alticini</taxon>
        <taxon>Phyllotreta</taxon>
    </lineage>
</organism>
<dbReference type="Pfam" id="PF26080">
    <property type="entry name" value="CUB_animal"/>
    <property type="match status" value="1"/>
</dbReference>
<evidence type="ECO:0000259" key="4">
    <source>
        <dbReference type="PROSITE" id="PS01180"/>
    </source>
</evidence>
<dbReference type="AlphaFoldDB" id="A0A9N9TTU1"/>
<dbReference type="SUPFAM" id="SSF49854">
    <property type="entry name" value="Spermadhesin, CUB domain"/>
    <property type="match status" value="1"/>
</dbReference>
<evidence type="ECO:0000256" key="1">
    <source>
        <dbReference type="ARBA" id="ARBA00023157"/>
    </source>
</evidence>
<dbReference type="PANTHER" id="PTHR33236:SF11">
    <property type="entry name" value="CUB DOMAIN-CONTAINING PROTEIN"/>
    <property type="match status" value="1"/>
</dbReference>
<dbReference type="Proteomes" id="UP001153712">
    <property type="component" value="Chromosome 4"/>
</dbReference>
<proteinExistence type="predicted"/>
<accession>A0A9N9TTU1</accession>
<feature type="domain" description="CUB" evidence="4">
    <location>
        <begin position="229"/>
        <end position="397"/>
    </location>
</feature>
<dbReference type="InterPro" id="IPR058698">
    <property type="entry name" value="CUB_metazoa"/>
</dbReference>
<evidence type="ECO:0000256" key="3">
    <source>
        <dbReference type="SAM" id="MobiDB-lite"/>
    </source>
</evidence>
<evidence type="ECO:0000313" key="6">
    <source>
        <dbReference type="Proteomes" id="UP001153712"/>
    </source>
</evidence>
<name>A0A9N9TTU1_PHYSR</name>
<keyword evidence="6" id="KW-1185">Reference proteome</keyword>
<dbReference type="EMBL" id="OU900097">
    <property type="protein sequence ID" value="CAG9861112.1"/>
    <property type="molecule type" value="Genomic_DNA"/>
</dbReference>
<reference evidence="5" key="1">
    <citation type="submission" date="2022-01" db="EMBL/GenBank/DDBJ databases">
        <authorList>
            <person name="King R."/>
        </authorList>
    </citation>
    <scope>NUCLEOTIDE SEQUENCE</scope>
</reference>
<evidence type="ECO:0000256" key="2">
    <source>
        <dbReference type="PROSITE-ProRule" id="PRU00059"/>
    </source>
</evidence>
<gene>
    <name evidence="5" type="ORF">PHYEVI_LOCUS7455</name>
</gene>
<dbReference type="OrthoDB" id="6479909at2759"/>
<evidence type="ECO:0000313" key="5">
    <source>
        <dbReference type="EMBL" id="CAG9861112.1"/>
    </source>
</evidence>
<dbReference type="InterPro" id="IPR035914">
    <property type="entry name" value="Sperma_CUB_dom_sf"/>
</dbReference>
<dbReference type="PROSITE" id="PS01180">
    <property type="entry name" value="CUB"/>
    <property type="match status" value="1"/>
</dbReference>
<sequence>MDFHYPEVEFLTKDDRMDHDNNDFDQTFSASQTYSVINKDKDVRIDRKRFPRLRKKTQNSTFTLFKPVALSYVQKIPKPPRTQLEKEYSRYQEISTETTEPPQPAENINNILNKYINDLYNKSSNEPTTENSNFESDTQPYDDPSNSAETKFFDKSIWLAKKKKLLKFQKLLGLFTIVQFNNSECNANSVTGSYSGICYTSTECTRLEGTAFGDCAYGYGVCCVFRGSCGSTLSQNCSYFESPNYPDYYPPGGGVIIPTTAAPPTTANPSPTPDPRWGWMNYDNNEYNYNTYDVELLRQSSDFTLNCIVTVNKINSDITKMKIDFVDFELAGPTNGTCTIERLVITGQNINNMIPAICGYNTGQSIYVDVSQSDSIKLMVLSTMAFKKRFKIRICQFTDLCMADNCLQYYTGVTGTISSFNYDQAIMLNRSVPGYFNNMNYAICIKREPGYCSITYTNVANGIEYPFNLVNVVNGVSTVPQNMAGVDVVDCPNDYIGIDTTRLCGYKFNDGSVTANLSLNAPVTDTNLGPIVIPVRTNAAAVGYGFKLFYTQNRCKV</sequence>
<comment type="caution">
    <text evidence="2">Lacks conserved residue(s) required for the propagation of feature annotation.</text>
</comment>
<keyword evidence="1" id="KW-1015">Disulfide bond</keyword>
<dbReference type="PANTHER" id="PTHR33236">
    <property type="entry name" value="INTRAFLAGELLAR TRANSPORT PROTEIN 122 FAMILY PROTEIN-RELATED"/>
    <property type="match status" value="1"/>
</dbReference>